<proteinExistence type="predicted"/>
<evidence type="ECO:0000313" key="3">
    <source>
        <dbReference type="Proteomes" id="UP000290365"/>
    </source>
</evidence>
<dbReference type="RefSeq" id="WP_129888288.1">
    <property type="nucleotide sequence ID" value="NZ_CP035758.1"/>
</dbReference>
<evidence type="ECO:0000313" key="2">
    <source>
        <dbReference type="EMBL" id="QBD77225.1"/>
    </source>
</evidence>
<feature type="compositionally biased region" description="Basic and acidic residues" evidence="1">
    <location>
        <begin position="1"/>
        <end position="17"/>
    </location>
</feature>
<name>A0A4P6JPL5_KTERU</name>
<organism evidence="2 3">
    <name type="scientific">Ktedonosporobacter rubrisoli</name>
    <dbReference type="NCBI Taxonomy" id="2509675"/>
    <lineage>
        <taxon>Bacteria</taxon>
        <taxon>Bacillati</taxon>
        <taxon>Chloroflexota</taxon>
        <taxon>Ktedonobacteria</taxon>
        <taxon>Ktedonobacterales</taxon>
        <taxon>Ktedonosporobacteraceae</taxon>
        <taxon>Ktedonosporobacter</taxon>
    </lineage>
</organism>
<gene>
    <name evidence="2" type="ORF">EPA93_14960</name>
</gene>
<reference evidence="2 3" key="1">
    <citation type="submission" date="2019-01" db="EMBL/GenBank/DDBJ databases">
        <title>Ktedonosporobacter rubrisoli SCAWS-G2.</title>
        <authorList>
            <person name="Huang Y."/>
            <person name="Yan B."/>
        </authorList>
    </citation>
    <scope>NUCLEOTIDE SEQUENCE [LARGE SCALE GENOMIC DNA]</scope>
    <source>
        <strain evidence="2 3">SCAWS-G2</strain>
    </source>
</reference>
<evidence type="ECO:0000256" key="1">
    <source>
        <dbReference type="SAM" id="MobiDB-lite"/>
    </source>
</evidence>
<sequence>MSEKRSGGHARPSDTHRRQPIPLALARGHTKMLSDARLVELQHLATTSIGTKDPGRLRGLAFEQQQLIEELKLIPSYLELLDAEMMQIVQHYREGKILTAVPWHRAIAGGDLHCAHQHHCQL</sequence>
<dbReference type="EMBL" id="CP035758">
    <property type="protein sequence ID" value="QBD77225.1"/>
    <property type="molecule type" value="Genomic_DNA"/>
</dbReference>
<dbReference type="AlphaFoldDB" id="A0A4P6JPL5"/>
<keyword evidence="3" id="KW-1185">Reference proteome</keyword>
<feature type="region of interest" description="Disordered" evidence="1">
    <location>
        <begin position="1"/>
        <end position="21"/>
    </location>
</feature>
<accession>A0A4P6JPL5</accession>
<protein>
    <submittedName>
        <fullName evidence="2">Uncharacterized protein</fullName>
    </submittedName>
</protein>
<dbReference type="KEGG" id="kbs:EPA93_14960"/>
<dbReference type="Proteomes" id="UP000290365">
    <property type="component" value="Chromosome"/>
</dbReference>